<dbReference type="Gene3D" id="1.10.287.130">
    <property type="match status" value="1"/>
</dbReference>
<sequence>MNTKPKYNIFEKGKLLNDFGIITFISMLCSTMVFVVTAIMFTYVEQIIALLIAVGYGFGFLLNRLRFNKATRLYMTIYPPTTFMVIILLIGGFFGQALGFATMVFLAFIGYRNNPKLRILFISYDILAFILPTIYISFYGPLLGVIDVPYDEILVFIACLAWLSLTFRMYDENKTRNYTNTLEKNNTALIESEFNLKQTQLVLQNQNNKLAVLNNELNLKNKHIEEFTFIVTHDLRGPLNNINIIAKELQTQHLLNDYTNTPSFLSHLENSSTRLTDLVNGLLKYAEIGNSSQMERINVNDLIENVLIDMSEQIKTNNASISIGEMPSLIARANDIRMLFQNLIHNALKFTSSDKKPSIRIHSVKLPCFYEFSVEDNGIGIPKEELNNVFNAFHRLHNQSEFEGSGIGLYGCKKIIDHHQGKIWIESTENIGSTFFFTISTDLVEHKTIASHT</sequence>
<evidence type="ECO:0000256" key="3">
    <source>
        <dbReference type="ARBA" id="ARBA00022553"/>
    </source>
</evidence>
<dbReference type="InterPro" id="IPR005467">
    <property type="entry name" value="His_kinase_dom"/>
</dbReference>
<dbReference type="SUPFAM" id="SSF55874">
    <property type="entry name" value="ATPase domain of HSP90 chaperone/DNA topoisomerase II/histidine kinase"/>
    <property type="match status" value="1"/>
</dbReference>
<keyword evidence="3" id="KW-0597">Phosphoprotein</keyword>
<dbReference type="PRINTS" id="PR00344">
    <property type="entry name" value="BCTRLSENSOR"/>
</dbReference>
<evidence type="ECO:0000313" key="10">
    <source>
        <dbReference type="Proteomes" id="UP000092164"/>
    </source>
</evidence>
<dbReference type="RefSeq" id="WP_068484117.1">
    <property type="nucleotide sequence ID" value="NZ_CP018760.1"/>
</dbReference>
<dbReference type="CDD" id="cd00082">
    <property type="entry name" value="HisKA"/>
    <property type="match status" value="1"/>
</dbReference>
<dbReference type="InterPro" id="IPR004358">
    <property type="entry name" value="Sig_transdc_His_kin-like_C"/>
</dbReference>
<dbReference type="Pfam" id="PF02518">
    <property type="entry name" value="HATPase_c"/>
    <property type="match status" value="1"/>
</dbReference>
<keyword evidence="7" id="KW-1133">Transmembrane helix</keyword>
<organism evidence="9 10">
    <name type="scientific">Maribacter hydrothermalis</name>
    <dbReference type="NCBI Taxonomy" id="1836467"/>
    <lineage>
        <taxon>Bacteria</taxon>
        <taxon>Pseudomonadati</taxon>
        <taxon>Bacteroidota</taxon>
        <taxon>Flavobacteriia</taxon>
        <taxon>Flavobacteriales</taxon>
        <taxon>Flavobacteriaceae</taxon>
        <taxon>Maribacter</taxon>
    </lineage>
</organism>
<evidence type="ECO:0000256" key="1">
    <source>
        <dbReference type="ARBA" id="ARBA00000085"/>
    </source>
</evidence>
<gene>
    <name evidence="9" type="ORF">A9200_16505</name>
</gene>
<dbReference type="GO" id="GO:0000156">
    <property type="term" value="F:phosphorelay response regulator activity"/>
    <property type="evidence" value="ECO:0007669"/>
    <property type="project" value="TreeGrafter"/>
</dbReference>
<keyword evidence="10" id="KW-1185">Reference proteome</keyword>
<evidence type="ECO:0000256" key="5">
    <source>
        <dbReference type="ARBA" id="ARBA00022777"/>
    </source>
</evidence>
<dbReference type="KEGG" id="mart:BTR34_02885"/>
<protein>
    <recommendedName>
        <fullName evidence="2">histidine kinase</fullName>
        <ecNumber evidence="2">2.7.13.3</ecNumber>
    </recommendedName>
</protein>
<evidence type="ECO:0000256" key="7">
    <source>
        <dbReference type="SAM" id="Phobius"/>
    </source>
</evidence>
<feature type="coiled-coil region" evidence="6">
    <location>
        <begin position="196"/>
        <end position="223"/>
    </location>
</feature>
<dbReference type="AlphaFoldDB" id="A0A1B7ZBK4"/>
<dbReference type="GO" id="GO:0000155">
    <property type="term" value="F:phosphorelay sensor kinase activity"/>
    <property type="evidence" value="ECO:0007669"/>
    <property type="project" value="InterPro"/>
</dbReference>
<dbReference type="InterPro" id="IPR003594">
    <property type="entry name" value="HATPase_dom"/>
</dbReference>
<dbReference type="EC" id="2.7.13.3" evidence="2"/>
<feature type="transmembrane region" description="Helical" evidence="7">
    <location>
        <begin position="47"/>
        <end position="65"/>
    </location>
</feature>
<dbReference type="InterPro" id="IPR036097">
    <property type="entry name" value="HisK_dim/P_sf"/>
</dbReference>
<feature type="transmembrane region" description="Helical" evidence="7">
    <location>
        <begin position="121"/>
        <end position="146"/>
    </location>
</feature>
<proteinExistence type="predicted"/>
<keyword evidence="7" id="KW-0812">Transmembrane</keyword>
<evidence type="ECO:0000256" key="2">
    <source>
        <dbReference type="ARBA" id="ARBA00012438"/>
    </source>
</evidence>
<feature type="domain" description="Histidine kinase" evidence="8">
    <location>
        <begin position="230"/>
        <end position="443"/>
    </location>
</feature>
<keyword evidence="7" id="KW-0472">Membrane</keyword>
<evidence type="ECO:0000259" key="8">
    <source>
        <dbReference type="PROSITE" id="PS50109"/>
    </source>
</evidence>
<evidence type="ECO:0000313" key="9">
    <source>
        <dbReference type="EMBL" id="OBR40083.1"/>
    </source>
</evidence>
<dbReference type="GO" id="GO:0007234">
    <property type="term" value="P:osmosensory signaling via phosphorelay pathway"/>
    <property type="evidence" value="ECO:0007669"/>
    <property type="project" value="TreeGrafter"/>
</dbReference>
<dbReference type="InterPro" id="IPR050351">
    <property type="entry name" value="BphY/WalK/GraS-like"/>
</dbReference>
<feature type="transmembrane region" description="Helical" evidence="7">
    <location>
        <begin position="21"/>
        <end position="41"/>
    </location>
</feature>
<comment type="caution">
    <text evidence="9">The sequence shown here is derived from an EMBL/GenBank/DDBJ whole genome shotgun (WGS) entry which is preliminary data.</text>
</comment>
<keyword evidence="6" id="KW-0175">Coiled coil</keyword>
<dbReference type="InterPro" id="IPR036890">
    <property type="entry name" value="HATPase_C_sf"/>
</dbReference>
<evidence type="ECO:0000256" key="6">
    <source>
        <dbReference type="SAM" id="Coils"/>
    </source>
</evidence>
<comment type="catalytic activity">
    <reaction evidence="1">
        <text>ATP + protein L-histidine = ADP + protein N-phospho-L-histidine.</text>
        <dbReference type="EC" id="2.7.13.3"/>
    </reaction>
</comment>
<accession>A0A1B7ZBK4</accession>
<dbReference type="InterPro" id="IPR003661">
    <property type="entry name" value="HisK_dim/P_dom"/>
</dbReference>
<dbReference type="EMBL" id="LZFP01000009">
    <property type="protein sequence ID" value="OBR40083.1"/>
    <property type="molecule type" value="Genomic_DNA"/>
</dbReference>
<dbReference type="SMART" id="SM00387">
    <property type="entry name" value="HATPase_c"/>
    <property type="match status" value="1"/>
</dbReference>
<dbReference type="Gene3D" id="3.30.565.10">
    <property type="entry name" value="Histidine kinase-like ATPase, C-terminal domain"/>
    <property type="match status" value="1"/>
</dbReference>
<evidence type="ECO:0000256" key="4">
    <source>
        <dbReference type="ARBA" id="ARBA00022679"/>
    </source>
</evidence>
<dbReference type="PANTHER" id="PTHR42878:SF15">
    <property type="entry name" value="BACTERIOPHYTOCHROME"/>
    <property type="match status" value="1"/>
</dbReference>
<dbReference type="PROSITE" id="PS50109">
    <property type="entry name" value="HIS_KIN"/>
    <property type="match status" value="1"/>
</dbReference>
<keyword evidence="5" id="KW-0418">Kinase</keyword>
<dbReference type="Proteomes" id="UP000092164">
    <property type="component" value="Unassembled WGS sequence"/>
</dbReference>
<keyword evidence="4" id="KW-0808">Transferase</keyword>
<dbReference type="OrthoDB" id="9781208at2"/>
<feature type="transmembrane region" description="Helical" evidence="7">
    <location>
        <begin position="153"/>
        <end position="170"/>
    </location>
</feature>
<dbReference type="SUPFAM" id="SSF47384">
    <property type="entry name" value="Homodimeric domain of signal transducing histidine kinase"/>
    <property type="match status" value="1"/>
</dbReference>
<feature type="transmembrane region" description="Helical" evidence="7">
    <location>
        <begin position="85"/>
        <end position="109"/>
    </location>
</feature>
<reference evidence="10" key="1">
    <citation type="submission" date="2016-06" db="EMBL/GenBank/DDBJ databases">
        <authorList>
            <person name="Zhan P."/>
        </authorList>
    </citation>
    <scope>NUCLEOTIDE SEQUENCE [LARGE SCALE GENOMIC DNA]</scope>
    <source>
        <strain evidence="10">T28</strain>
    </source>
</reference>
<dbReference type="GO" id="GO:0030295">
    <property type="term" value="F:protein kinase activator activity"/>
    <property type="evidence" value="ECO:0007669"/>
    <property type="project" value="TreeGrafter"/>
</dbReference>
<name>A0A1B7ZBK4_9FLAO</name>
<dbReference type="STRING" id="1836467.BTR34_02885"/>
<dbReference type="FunFam" id="3.30.565.10:FF:000006">
    <property type="entry name" value="Sensor histidine kinase WalK"/>
    <property type="match status" value="1"/>
</dbReference>
<dbReference type="PANTHER" id="PTHR42878">
    <property type="entry name" value="TWO-COMPONENT HISTIDINE KINASE"/>
    <property type="match status" value="1"/>
</dbReference>